<proteinExistence type="inferred from homology"/>
<accession>A0A833E4G0</accession>
<reference evidence="2" key="1">
    <citation type="journal article" date="2020" name="ISME J.">
        <title>Gammaproteobacteria mediating utilization of methyl-, sulfur- and petroleum organic compounds in deep ocean hydrothermal plumes.</title>
        <authorList>
            <person name="Zhou Z."/>
            <person name="Liu Y."/>
            <person name="Pan J."/>
            <person name="Cron B.R."/>
            <person name="Toner B.M."/>
            <person name="Anantharaman K."/>
            <person name="Breier J.A."/>
            <person name="Dick G.J."/>
            <person name="Li M."/>
        </authorList>
    </citation>
    <scope>NUCLEOTIDE SEQUENCE</scope>
    <source>
        <strain evidence="2">SZUA-1476</strain>
    </source>
</reference>
<dbReference type="AlphaFoldDB" id="A0A833E4G0"/>
<evidence type="ECO:0000313" key="3">
    <source>
        <dbReference type="Proteomes" id="UP000653692"/>
    </source>
</evidence>
<dbReference type="PIRSF" id="PIRSF005264">
    <property type="entry name" value="UCP005264"/>
    <property type="match status" value="1"/>
</dbReference>
<dbReference type="HAMAP" id="MF_00585">
    <property type="entry name" value="UPF0216"/>
    <property type="match status" value="1"/>
</dbReference>
<dbReference type="InterPro" id="IPR002746">
    <property type="entry name" value="UPF0216"/>
</dbReference>
<evidence type="ECO:0000256" key="1">
    <source>
        <dbReference type="HAMAP-Rule" id="MF_00585"/>
    </source>
</evidence>
<dbReference type="Proteomes" id="UP000653692">
    <property type="component" value="Unassembled WGS sequence"/>
</dbReference>
<dbReference type="Pfam" id="PF01886">
    <property type="entry name" value="DUF61"/>
    <property type="match status" value="1"/>
</dbReference>
<comment type="similarity">
    <text evidence="1">Belongs to the UPF0216 family.</text>
</comment>
<sequence>MPQPDEIINKEISRINHHLPRVRKSLVKLLNEDTPKVQLRDGSFHYFKKRELEYLKSLLEDWELEKLYLPIVLEITTTWHGYFRVRGEIEVKVIEKILGIYDILEEKREVTLPRYLLPKIRRTLPTTTTYAFIME</sequence>
<organism evidence="2 3">
    <name type="scientific">Thermococcus paralvinellae</name>
    <dbReference type="NCBI Taxonomy" id="582419"/>
    <lineage>
        <taxon>Archaea</taxon>
        <taxon>Methanobacteriati</taxon>
        <taxon>Methanobacteriota</taxon>
        <taxon>Thermococci</taxon>
        <taxon>Thermococcales</taxon>
        <taxon>Thermococcaceae</taxon>
        <taxon>Thermococcus</taxon>
    </lineage>
</organism>
<name>A0A833E4G0_9EURY</name>
<protein>
    <recommendedName>
        <fullName evidence="1">UPF0216 protein EYH24_06575</fullName>
    </recommendedName>
</protein>
<gene>
    <name evidence="2" type="ORF">EYH24_06575</name>
</gene>
<comment type="caution">
    <text evidence="2">The sequence shown here is derived from an EMBL/GenBank/DDBJ whole genome shotgun (WGS) entry which is preliminary data.</text>
</comment>
<evidence type="ECO:0000313" key="2">
    <source>
        <dbReference type="EMBL" id="HIP89574.1"/>
    </source>
</evidence>
<dbReference type="NCBIfam" id="NF003153">
    <property type="entry name" value="PRK04115.1"/>
    <property type="match status" value="1"/>
</dbReference>
<dbReference type="EMBL" id="DQUR01000220">
    <property type="protein sequence ID" value="HIP89574.1"/>
    <property type="molecule type" value="Genomic_DNA"/>
</dbReference>